<gene>
    <name evidence="8" type="primary">esaA</name>
    <name evidence="8" type="ORF">GXW98_06025</name>
</gene>
<evidence type="ECO:0000256" key="5">
    <source>
        <dbReference type="ARBA" id="ARBA00022989"/>
    </source>
</evidence>
<keyword evidence="6 7" id="KW-0472">Membrane</keyword>
<keyword evidence="5 7" id="KW-1133">Transmembrane helix</keyword>
<comment type="similarity">
    <text evidence="2">Belongs to the EsaA family.</text>
</comment>
<feature type="transmembrane region" description="Helical" evidence="7">
    <location>
        <begin position="26"/>
        <end position="46"/>
    </location>
</feature>
<reference evidence="8" key="1">
    <citation type="journal article" date="2020" name="Biotechnol. Biofuels">
        <title>New insights from the biogas microbiome by comprehensive genome-resolved metagenomics of nearly 1600 species originating from multiple anaerobic digesters.</title>
        <authorList>
            <person name="Campanaro S."/>
            <person name="Treu L."/>
            <person name="Rodriguez-R L.M."/>
            <person name="Kovalovszki A."/>
            <person name="Ziels R.M."/>
            <person name="Maus I."/>
            <person name="Zhu X."/>
            <person name="Kougias P.G."/>
            <person name="Basile A."/>
            <person name="Luo G."/>
            <person name="Schluter A."/>
            <person name="Konstantinidis K.T."/>
            <person name="Angelidaki I."/>
        </authorList>
    </citation>
    <scope>NUCLEOTIDE SEQUENCE</scope>
    <source>
        <strain evidence="8">AS01afH2WH_6</strain>
    </source>
</reference>
<evidence type="ECO:0000313" key="8">
    <source>
        <dbReference type="EMBL" id="NLT79821.1"/>
    </source>
</evidence>
<organism evidence="8 9">
    <name type="scientific">Bifidobacterium crudilactis</name>
    <dbReference type="NCBI Taxonomy" id="327277"/>
    <lineage>
        <taxon>Bacteria</taxon>
        <taxon>Bacillati</taxon>
        <taxon>Actinomycetota</taxon>
        <taxon>Actinomycetes</taxon>
        <taxon>Bifidobacteriales</taxon>
        <taxon>Bifidobacteriaceae</taxon>
        <taxon>Bifidobacterium</taxon>
    </lineage>
</organism>
<dbReference type="GO" id="GO:0005886">
    <property type="term" value="C:plasma membrane"/>
    <property type="evidence" value="ECO:0007669"/>
    <property type="project" value="UniProtKB-SubCell"/>
</dbReference>
<comment type="caution">
    <text evidence="8">The sequence shown here is derived from an EMBL/GenBank/DDBJ whole genome shotgun (WGS) entry which is preliminary data.</text>
</comment>
<evidence type="ECO:0000256" key="2">
    <source>
        <dbReference type="ARBA" id="ARBA00008338"/>
    </source>
</evidence>
<feature type="transmembrane region" description="Helical" evidence="7">
    <location>
        <begin position="974"/>
        <end position="997"/>
    </location>
</feature>
<keyword evidence="4 7" id="KW-0812">Transmembrane</keyword>
<evidence type="ECO:0000256" key="7">
    <source>
        <dbReference type="SAM" id="Phobius"/>
    </source>
</evidence>
<protein>
    <submittedName>
        <fullName evidence="8">Type VII secretion protein EsaA</fullName>
    </submittedName>
</protein>
<dbReference type="AlphaFoldDB" id="A0A971ID40"/>
<proteinExistence type="inferred from homology"/>
<evidence type="ECO:0000256" key="3">
    <source>
        <dbReference type="ARBA" id="ARBA00022475"/>
    </source>
</evidence>
<sequence length="1006" mass="109245">MKFGNNTSNRISGLGNGPSKKPHIRLPLAGTVLLVLAIGLLAAMTLTGSNGNGRTYNHPTIALVNEDTGGKFNNATYDFGEQFAHVVQDDSTYQWQMVSRNVADKAFADGSIQGVVYLPQSFSHDILTLQDLNPTKSRVDYKVSADQSVSSRNTVQSKLNNTLRDFNTRVVRMYYASVAGSVADAQTNMTTVVNDQHALTDTMKNDISTPLSTTVKAYQGASIQTTGLRDMNRSWINQQNGFTQATAQTLQSSASTMSAELPQVTSFFDTWNASQALLNSTNLSNANAALSQQHSADGEFYDNAFNASTQNLLAGNQQWSGFSNDNDPNSLTSITNAYNTAIHTTTERLQQQSCTLESSDGCANTIDSGMIPNLRALEQQILHEYFYPETPANQLPLINSQSELDDLANARQSDSTTPSQTNQKARSALAAKLTHSLNTHDNTVNTTYVNNLEQSVCSTLGSSDDATVRQQAHELFTGLNGSSLSQDKIDRYNDELSLLLRYRSSQRICADSPATDLPKLIPATTNNTGEARQISKHVDVTVPANSTTTITVDNPSSTVILVTGPQSLADLGCSMTCDNLQFTPANAQASTQTALTIVNTGESNTGNTPNQISANGSDTLKLSLNYTITVPADAPQSVLTFTQNNRTPTTQQQPMQSYVIIEPTTAAKETNVWDSSNFAPVTQLLSNLDTATSLTRVLYAAPGDTTTDFTSTPSQACTTGGTLNQFNDHSCKSIYNLYNTVDGSSLSTQLSQQDVDSYQQLGASTLSSIFTTLNQATQAQDTLRNAVTTLNTTISDTDGTQSKLDDWYQKALQYISDSDSAWKQQQSAQNVASSQIWNNQQPGKAEIYYDDTNTSDLYNTISQLIDSSSQSASQTAANAQLITDNSADFDSLVKTINDTTTATSTIQTTTNKTLDQATKSLNQTTDYSNNFSRILANTRNPATDKNAIYDFLTNPLAINNQSSGQHDSWLSIDWRWPLILVIGMLIGALGLWSINALKRNKQDRRR</sequence>
<evidence type="ECO:0000256" key="4">
    <source>
        <dbReference type="ARBA" id="ARBA00022692"/>
    </source>
</evidence>
<evidence type="ECO:0000256" key="1">
    <source>
        <dbReference type="ARBA" id="ARBA00004651"/>
    </source>
</evidence>
<reference evidence="8" key="2">
    <citation type="submission" date="2020-01" db="EMBL/GenBank/DDBJ databases">
        <authorList>
            <person name="Campanaro S."/>
        </authorList>
    </citation>
    <scope>NUCLEOTIDE SEQUENCE</scope>
    <source>
        <strain evidence="8">AS01afH2WH_6</strain>
    </source>
</reference>
<evidence type="ECO:0000256" key="6">
    <source>
        <dbReference type="ARBA" id="ARBA00023136"/>
    </source>
</evidence>
<comment type="subcellular location">
    <subcellularLocation>
        <location evidence="1">Cell membrane</location>
        <topology evidence="1">Multi-pass membrane protein</topology>
    </subcellularLocation>
</comment>
<dbReference type="RefSeq" id="WP_273173778.1">
    <property type="nucleotide sequence ID" value="NZ_JAAXZR010000021.1"/>
</dbReference>
<dbReference type="EMBL" id="JAAXZR010000021">
    <property type="protein sequence ID" value="NLT79821.1"/>
    <property type="molecule type" value="Genomic_DNA"/>
</dbReference>
<keyword evidence="3" id="KW-1003">Cell membrane</keyword>
<accession>A0A971ID40</accession>
<dbReference type="NCBIfam" id="TIGR03929">
    <property type="entry name" value="T7_esaA_Nterm"/>
    <property type="match status" value="1"/>
</dbReference>
<dbReference type="Proteomes" id="UP000767327">
    <property type="component" value="Unassembled WGS sequence"/>
</dbReference>
<dbReference type="Gene3D" id="3.40.1710.10">
    <property type="entry name" value="abc type-2 transporter like domain"/>
    <property type="match status" value="1"/>
</dbReference>
<evidence type="ECO:0000313" key="9">
    <source>
        <dbReference type="Proteomes" id="UP000767327"/>
    </source>
</evidence>
<name>A0A971ID40_9BIFI</name>
<dbReference type="InterPro" id="IPR023838">
    <property type="entry name" value="T7SS_EsaA"/>
</dbReference>